<dbReference type="Pfam" id="PF02517">
    <property type="entry name" value="Rce1-like"/>
    <property type="match status" value="1"/>
</dbReference>
<feature type="transmembrane region" description="Helical" evidence="1">
    <location>
        <begin position="78"/>
        <end position="106"/>
    </location>
</feature>
<evidence type="ECO:0000313" key="4">
    <source>
        <dbReference type="Proteomes" id="UP000186096"/>
    </source>
</evidence>
<keyword evidence="1" id="KW-0812">Transmembrane</keyword>
<dbReference type="GO" id="GO:0006508">
    <property type="term" value="P:proteolysis"/>
    <property type="evidence" value="ECO:0007669"/>
    <property type="project" value="UniProtKB-KW"/>
</dbReference>
<dbReference type="Proteomes" id="UP000186096">
    <property type="component" value="Unassembled WGS sequence"/>
</dbReference>
<dbReference type="AlphaFoldDB" id="A0A1N6RIF5"/>
<dbReference type="InterPro" id="IPR003675">
    <property type="entry name" value="Rce1/LyrA-like_dom"/>
</dbReference>
<accession>A0A1N6RIF5</accession>
<keyword evidence="4" id="KW-1185">Reference proteome</keyword>
<dbReference type="GO" id="GO:0080120">
    <property type="term" value="P:CAAX-box protein maturation"/>
    <property type="evidence" value="ECO:0007669"/>
    <property type="project" value="UniProtKB-ARBA"/>
</dbReference>
<evidence type="ECO:0000256" key="1">
    <source>
        <dbReference type="SAM" id="Phobius"/>
    </source>
</evidence>
<organism evidence="3 4">
    <name type="scientific">Microbispora rosea</name>
    <dbReference type="NCBI Taxonomy" id="58117"/>
    <lineage>
        <taxon>Bacteria</taxon>
        <taxon>Bacillati</taxon>
        <taxon>Actinomycetota</taxon>
        <taxon>Actinomycetes</taxon>
        <taxon>Streptosporangiales</taxon>
        <taxon>Streptosporangiaceae</taxon>
        <taxon>Microbispora</taxon>
    </lineage>
</organism>
<dbReference type="EMBL" id="FTNI01000001">
    <property type="protein sequence ID" value="SIQ28579.1"/>
    <property type="molecule type" value="Genomic_DNA"/>
</dbReference>
<sequence length="268" mass="28555">MKATTPVWAVSIAVVVMFVQALCGPLIVSLLTDDRGVLVATLSALSVTLVSLALVYAVRRFLGRQDWSGVRLTWSWSALWQAIAGLLAGAVAVASAKALAVALGLTDWVPWWESARDMLPYLPLALAIPVLNQAFPEELLWRGHVYDTLSARLSTRAVVITVTAVFGALHIISQSGADTLTEKLLYVVMATALGFACTVARMRSGAVWMAVGVHGGFHIGLRLTPTQHAGFAAQLVLMAAALILAAWVIDMAYRARAGREPVAAPETV</sequence>
<feature type="transmembrane region" description="Helical" evidence="1">
    <location>
        <begin position="231"/>
        <end position="249"/>
    </location>
</feature>
<reference evidence="4" key="1">
    <citation type="submission" date="2017-01" db="EMBL/GenBank/DDBJ databases">
        <authorList>
            <person name="Varghese N."/>
            <person name="Submissions S."/>
        </authorList>
    </citation>
    <scope>NUCLEOTIDE SEQUENCE [LARGE SCALE GENOMIC DNA]</scope>
    <source>
        <strain evidence="4">ATCC 12950</strain>
    </source>
</reference>
<protein>
    <submittedName>
        <fullName evidence="3">CAAX protease self-immunity</fullName>
    </submittedName>
</protein>
<evidence type="ECO:0000313" key="3">
    <source>
        <dbReference type="EMBL" id="SIQ28579.1"/>
    </source>
</evidence>
<dbReference type="GO" id="GO:0004175">
    <property type="term" value="F:endopeptidase activity"/>
    <property type="evidence" value="ECO:0007669"/>
    <property type="project" value="UniProtKB-ARBA"/>
</dbReference>
<feature type="transmembrane region" description="Helical" evidence="1">
    <location>
        <begin position="155"/>
        <end position="172"/>
    </location>
</feature>
<evidence type="ECO:0000259" key="2">
    <source>
        <dbReference type="Pfam" id="PF02517"/>
    </source>
</evidence>
<feature type="transmembrane region" description="Helical" evidence="1">
    <location>
        <begin position="184"/>
        <end position="211"/>
    </location>
</feature>
<keyword evidence="3" id="KW-0645">Protease</keyword>
<dbReference type="OrthoDB" id="6059004at2"/>
<keyword evidence="1" id="KW-0472">Membrane</keyword>
<name>A0A1N6RIF5_9ACTN</name>
<gene>
    <name evidence="3" type="ORF">SAMN05421833_101399</name>
</gene>
<feature type="domain" description="CAAX prenyl protease 2/Lysostaphin resistance protein A-like" evidence="2">
    <location>
        <begin position="123"/>
        <end position="217"/>
    </location>
</feature>
<keyword evidence="3" id="KW-0378">Hydrolase</keyword>
<keyword evidence="1" id="KW-1133">Transmembrane helix</keyword>
<proteinExistence type="predicted"/>
<feature type="transmembrane region" description="Helical" evidence="1">
    <location>
        <begin position="37"/>
        <end position="58"/>
    </location>
</feature>
<feature type="transmembrane region" description="Helical" evidence="1">
    <location>
        <begin position="6"/>
        <end position="30"/>
    </location>
</feature>
<dbReference type="RefSeq" id="WP_083743879.1">
    <property type="nucleotide sequence ID" value="NZ_FTNI01000001.1"/>
</dbReference>
<dbReference type="STRING" id="58117.SAMN05421833_101399"/>